<evidence type="ECO:0000313" key="1">
    <source>
        <dbReference type="EMBL" id="MPM10494.1"/>
    </source>
</evidence>
<organism evidence="1">
    <name type="scientific">bioreactor metagenome</name>
    <dbReference type="NCBI Taxonomy" id="1076179"/>
    <lineage>
        <taxon>unclassified sequences</taxon>
        <taxon>metagenomes</taxon>
        <taxon>ecological metagenomes</taxon>
    </lineage>
</organism>
<dbReference type="AlphaFoldDB" id="A0A644X8M2"/>
<reference evidence="1" key="1">
    <citation type="submission" date="2019-08" db="EMBL/GenBank/DDBJ databases">
        <authorList>
            <person name="Kucharzyk K."/>
            <person name="Murdoch R.W."/>
            <person name="Higgins S."/>
            <person name="Loffler F."/>
        </authorList>
    </citation>
    <scope>NUCLEOTIDE SEQUENCE</scope>
</reference>
<accession>A0A644X8M2</accession>
<name>A0A644X8M2_9ZZZZ</name>
<protein>
    <submittedName>
        <fullName evidence="1">Uncharacterized protein</fullName>
    </submittedName>
</protein>
<proteinExistence type="predicted"/>
<sequence length="295" mass="32389">MNELTPIVSPLPEGLREPRGEAFAAEFITLLAERTTRYTMGDSTSVRLETAERLAGGILYCIDLAQKSRSSGAAGSLKALYETGVREAERIKRHGKLLLRQAESIRPPVENTGFRDTLNALPAFFRAYDTAFFAQEIPGDIDYPLCHPVSESLKGAEYVCEYLRRLNLETAFLRRFSAPLLTLVYERIYLGDGGILVNLYMPVAEAALGRALAGKTARNLLTDASDRALIRLKMNNLSEPAAKRILQQAANRVGAELGMTGGLERAYLVQTAEALLPRLLALDAEPGYRGIFAPV</sequence>
<dbReference type="Pfam" id="PF19677">
    <property type="entry name" value="DUF6179"/>
    <property type="match status" value="1"/>
</dbReference>
<comment type="caution">
    <text evidence="1">The sequence shown here is derived from an EMBL/GenBank/DDBJ whole genome shotgun (WGS) entry which is preliminary data.</text>
</comment>
<dbReference type="EMBL" id="VSSQ01001700">
    <property type="protein sequence ID" value="MPM10494.1"/>
    <property type="molecule type" value="Genomic_DNA"/>
</dbReference>
<dbReference type="InterPro" id="IPR045751">
    <property type="entry name" value="DUF6179"/>
</dbReference>
<gene>
    <name evidence="1" type="ORF">SDC9_56826</name>
</gene>